<proteinExistence type="predicted"/>
<dbReference type="SMART" id="SM00408">
    <property type="entry name" value="IGc2"/>
    <property type="match status" value="1"/>
</dbReference>
<dbReference type="InterPro" id="IPR036179">
    <property type="entry name" value="Ig-like_dom_sf"/>
</dbReference>
<gene>
    <name evidence="4" type="ORF">MMEN_LOCUS8972</name>
</gene>
<dbReference type="EMBL" id="CAJRST010008890">
    <property type="protein sequence ID" value="CAG5897935.1"/>
    <property type="molecule type" value="Genomic_DNA"/>
</dbReference>
<dbReference type="InterPro" id="IPR007110">
    <property type="entry name" value="Ig-like_dom"/>
</dbReference>
<keyword evidence="1" id="KW-1133">Transmembrane helix</keyword>
<sequence>MEDFAAFRLLSVILALQLAPPSNGTVSHSPVETTWDVSIRAMYNTNLVVEDRELQLKCDIVSSGPIRVQNLTVWGFRGKDSVKLAESNTSSCEGVSVGLPGNFSCTVNITLKRAHSGLQIRCEAQFEPGEQQSPQNAMSQPLNISVMYQPEINTTKLPDAIPLFRGYPEELVCEADGNPPPNITWIHSSPTAQTGSGGKLSVFDPGLYTCTAENPVNSTTYSVQVFLKEDYLPLIAGFVAVTVVAISVVFLFIYSIYYKNTKMRRYNLKNAKLSTQNGNVAHNGWDMQFPITKLS</sequence>
<dbReference type="InterPro" id="IPR013783">
    <property type="entry name" value="Ig-like_fold"/>
</dbReference>
<keyword evidence="2" id="KW-0732">Signal</keyword>
<dbReference type="InterPro" id="IPR003598">
    <property type="entry name" value="Ig_sub2"/>
</dbReference>
<feature type="signal peptide" evidence="2">
    <location>
        <begin position="1"/>
        <end position="24"/>
    </location>
</feature>
<feature type="domain" description="Ig-like" evidence="3">
    <location>
        <begin position="150"/>
        <end position="222"/>
    </location>
</feature>
<dbReference type="SUPFAM" id="SSF48726">
    <property type="entry name" value="Immunoglobulin"/>
    <property type="match status" value="1"/>
</dbReference>
<dbReference type="Pfam" id="PF13927">
    <property type="entry name" value="Ig_3"/>
    <property type="match status" value="1"/>
</dbReference>
<dbReference type="PROSITE" id="PS50835">
    <property type="entry name" value="IG_LIKE"/>
    <property type="match status" value="1"/>
</dbReference>
<evidence type="ECO:0000259" key="3">
    <source>
        <dbReference type="PROSITE" id="PS50835"/>
    </source>
</evidence>
<dbReference type="AlphaFoldDB" id="A0A8S4B1B1"/>
<feature type="chain" id="PRO_5035925131" evidence="2">
    <location>
        <begin position="25"/>
        <end position="295"/>
    </location>
</feature>
<organism evidence="4 5">
    <name type="scientific">Menidia menidia</name>
    <name type="common">Atlantic silverside</name>
    <dbReference type="NCBI Taxonomy" id="238744"/>
    <lineage>
        <taxon>Eukaryota</taxon>
        <taxon>Metazoa</taxon>
        <taxon>Chordata</taxon>
        <taxon>Craniata</taxon>
        <taxon>Vertebrata</taxon>
        <taxon>Euteleostomi</taxon>
        <taxon>Actinopterygii</taxon>
        <taxon>Neopterygii</taxon>
        <taxon>Teleostei</taxon>
        <taxon>Neoteleostei</taxon>
        <taxon>Acanthomorphata</taxon>
        <taxon>Ovalentaria</taxon>
        <taxon>Atherinomorphae</taxon>
        <taxon>Atheriniformes</taxon>
        <taxon>Atherinopsidae</taxon>
        <taxon>Menidiinae</taxon>
        <taxon>Menidia</taxon>
    </lineage>
</organism>
<accession>A0A8S4B1B1</accession>
<protein>
    <submittedName>
        <fullName evidence="4">(Atlantic silverside) hypothetical protein</fullName>
    </submittedName>
</protein>
<evidence type="ECO:0000256" key="2">
    <source>
        <dbReference type="SAM" id="SignalP"/>
    </source>
</evidence>
<dbReference type="InterPro" id="IPR047012">
    <property type="entry name" value="ICAM_VCAM"/>
</dbReference>
<dbReference type="PANTHER" id="PTHR13771">
    <property type="entry name" value="INTERCELLULAR ADHESION MOLECULE"/>
    <property type="match status" value="1"/>
</dbReference>
<name>A0A8S4B1B1_9TELE</name>
<reference evidence="4" key="1">
    <citation type="submission" date="2021-05" db="EMBL/GenBank/DDBJ databases">
        <authorList>
            <person name="Tigano A."/>
        </authorList>
    </citation>
    <scope>NUCLEOTIDE SEQUENCE</scope>
</reference>
<keyword evidence="5" id="KW-1185">Reference proteome</keyword>
<dbReference type="OrthoDB" id="5843397at2759"/>
<evidence type="ECO:0000313" key="5">
    <source>
        <dbReference type="Proteomes" id="UP000677803"/>
    </source>
</evidence>
<dbReference type="GO" id="GO:0007155">
    <property type="term" value="P:cell adhesion"/>
    <property type="evidence" value="ECO:0007669"/>
    <property type="project" value="InterPro"/>
</dbReference>
<dbReference type="Proteomes" id="UP000677803">
    <property type="component" value="Unassembled WGS sequence"/>
</dbReference>
<dbReference type="PANTHER" id="PTHR13771:SF9">
    <property type="entry name" value="INTERCELLULAR ADHESION MOLECULE 5"/>
    <property type="match status" value="1"/>
</dbReference>
<evidence type="ECO:0000256" key="1">
    <source>
        <dbReference type="SAM" id="Phobius"/>
    </source>
</evidence>
<dbReference type="Gene3D" id="2.60.40.10">
    <property type="entry name" value="Immunoglobulins"/>
    <property type="match status" value="2"/>
</dbReference>
<keyword evidence="1" id="KW-0812">Transmembrane</keyword>
<dbReference type="GO" id="GO:0005178">
    <property type="term" value="F:integrin binding"/>
    <property type="evidence" value="ECO:0007669"/>
    <property type="project" value="InterPro"/>
</dbReference>
<feature type="transmembrane region" description="Helical" evidence="1">
    <location>
        <begin position="231"/>
        <end position="257"/>
    </location>
</feature>
<comment type="caution">
    <text evidence="4">The sequence shown here is derived from an EMBL/GenBank/DDBJ whole genome shotgun (WGS) entry which is preliminary data.</text>
</comment>
<evidence type="ECO:0000313" key="4">
    <source>
        <dbReference type="EMBL" id="CAG5897935.1"/>
    </source>
</evidence>
<keyword evidence="1" id="KW-0472">Membrane</keyword>